<name>A0AAV4K2Q8_9DEIO</name>
<reference evidence="2" key="1">
    <citation type="journal article" date="2014" name="Int. J. Syst. Evol. Microbiol.">
        <title>Complete genome of a new Firmicutes species belonging to the dominant human colonic microbiota ('Ruminococcus bicirculans') reveals two chromosomes and a selective capacity to utilize plant glucans.</title>
        <authorList>
            <consortium name="NISC Comparative Sequencing Program"/>
            <person name="Wegmann U."/>
            <person name="Louis P."/>
            <person name="Goesmann A."/>
            <person name="Henrissat B."/>
            <person name="Duncan S.H."/>
            <person name="Flint H.J."/>
        </authorList>
    </citation>
    <scope>NUCLEOTIDE SEQUENCE</scope>
    <source>
        <strain evidence="2">CGMCC 1.8884</strain>
    </source>
</reference>
<dbReference type="EMBL" id="BMLZ01000003">
    <property type="protein sequence ID" value="GGP28715.1"/>
    <property type="molecule type" value="Genomic_DNA"/>
</dbReference>
<reference evidence="1" key="4">
    <citation type="submission" date="2023-08" db="EMBL/GenBank/DDBJ databases">
        <authorList>
            <person name="Sun Q."/>
            <person name="Zhou Y."/>
        </authorList>
    </citation>
    <scope>NUCLEOTIDE SEQUENCE</scope>
    <source>
        <strain evidence="2">CGMCC 1.8884</strain>
        <strain evidence="1">CGMCC 1.8885</strain>
    </source>
</reference>
<keyword evidence="3" id="KW-1185">Reference proteome</keyword>
<evidence type="ECO:0000313" key="3">
    <source>
        <dbReference type="Proteomes" id="UP000630135"/>
    </source>
</evidence>
<organism evidence="1 4">
    <name type="scientific">Deinococcus wulumuqiensis</name>
    <dbReference type="NCBI Taxonomy" id="980427"/>
    <lineage>
        <taxon>Bacteria</taxon>
        <taxon>Thermotogati</taxon>
        <taxon>Deinococcota</taxon>
        <taxon>Deinococci</taxon>
        <taxon>Deinococcales</taxon>
        <taxon>Deinococcaceae</taxon>
        <taxon>Deinococcus</taxon>
    </lineage>
</organism>
<evidence type="ECO:0000313" key="2">
    <source>
        <dbReference type="EMBL" id="GGP28715.1"/>
    </source>
</evidence>
<accession>A0AAV4K2Q8</accession>
<protein>
    <submittedName>
        <fullName evidence="1">Uncharacterized protein</fullName>
    </submittedName>
</protein>
<dbReference type="AlphaFoldDB" id="A0AAV4K2Q8"/>
<sequence>MESTRITPKEFRPAPRPRIFALIEDAQKRGVTALRCCDCGYIHRNLHMLDRVCNAAHPDMDHYDGEICGGTLVEVVEA</sequence>
<reference evidence="3" key="3">
    <citation type="journal article" date="2019" name="Int. J. Syst. Evol. Microbiol.">
        <title>The Global Catalogue of Microorganisms (GCM) 10K type strain sequencing project: providing services to taxonomists for standard genome sequencing and annotation.</title>
        <authorList>
            <consortium name="The Broad Institute Genomics Platform"/>
            <consortium name="The Broad Institute Genome Sequencing Center for Infectious Disease"/>
            <person name="Wu L."/>
            <person name="Ma J."/>
        </authorList>
    </citation>
    <scope>NUCLEOTIDE SEQUENCE [LARGE SCALE GENOMIC DNA]</scope>
    <source>
        <strain evidence="3">CGMCC 1.8884</strain>
    </source>
</reference>
<dbReference type="EMBL" id="BMMA01000004">
    <property type="protein sequence ID" value="GGI75377.1"/>
    <property type="molecule type" value="Genomic_DNA"/>
</dbReference>
<dbReference type="Proteomes" id="UP000630135">
    <property type="component" value="Unassembled WGS sequence"/>
</dbReference>
<gene>
    <name evidence="2" type="ORF">GCM10008021_03660</name>
    <name evidence="1" type="ORF">GCM10010914_06990</name>
</gene>
<evidence type="ECO:0000313" key="1">
    <source>
        <dbReference type="EMBL" id="GGI75377.1"/>
    </source>
</evidence>
<comment type="caution">
    <text evidence="1">The sequence shown here is derived from an EMBL/GenBank/DDBJ whole genome shotgun (WGS) entry which is preliminary data.</text>
</comment>
<reference evidence="1" key="2">
    <citation type="journal article" date="2014" name="Int. J. Syst. Evol. Microbiol.">
        <title>Complete genome sequence of Corynebacterium casei LMG S-19264T (=DSM 44701T), isolated from a smear-ripened cheese.</title>
        <authorList>
            <consortium name="US DOE Joint Genome Institute (JGI-PGF)"/>
            <person name="Walter F."/>
            <person name="Albersmeier A."/>
            <person name="Kalinowski J."/>
            <person name="Ruckert C."/>
        </authorList>
    </citation>
    <scope>NUCLEOTIDE SEQUENCE</scope>
    <source>
        <strain evidence="1">CGMCC 1.8885</strain>
    </source>
</reference>
<dbReference type="Proteomes" id="UP000652720">
    <property type="component" value="Unassembled WGS sequence"/>
</dbReference>
<dbReference type="GeneID" id="59164561"/>
<dbReference type="RefSeq" id="WP_017869186.1">
    <property type="nucleotide sequence ID" value="NZ_BMLZ01000003.1"/>
</dbReference>
<evidence type="ECO:0000313" key="4">
    <source>
        <dbReference type="Proteomes" id="UP000652720"/>
    </source>
</evidence>
<proteinExistence type="predicted"/>